<dbReference type="EMBL" id="CP001841">
    <property type="protein sequence ID" value="AEF81978.1"/>
    <property type="molecule type" value="Genomic_DNA"/>
</dbReference>
<reference evidence="2" key="1">
    <citation type="submission" date="2009-12" db="EMBL/GenBank/DDBJ databases">
        <title>Complete sequence of Treponema azotonutricium strain ZAS-9.</title>
        <authorList>
            <person name="Tetu S.G."/>
            <person name="Matson E."/>
            <person name="Ren Q."/>
            <person name="Seshadri R."/>
            <person name="Elbourne L."/>
            <person name="Hassan K.A."/>
            <person name="Durkin A."/>
            <person name="Radune D."/>
            <person name="Mohamoud Y."/>
            <person name="Shay R."/>
            <person name="Jin S."/>
            <person name="Zhang X."/>
            <person name="Lucey K."/>
            <person name="Ballor N.R."/>
            <person name="Ottesen E."/>
            <person name="Rosenthal R."/>
            <person name="Allen A."/>
            <person name="Leadbetter J.R."/>
            <person name="Paulsen I.T."/>
        </authorList>
    </citation>
    <scope>NUCLEOTIDE SEQUENCE [LARGE SCALE GENOMIC DNA]</scope>
    <source>
        <strain evidence="2">ATCC BAA-888 / DSM 13862 / ZAS-9</strain>
    </source>
</reference>
<accession>F5YES0</accession>
<organism evidence="1 2">
    <name type="scientific">Leadbettera azotonutricia (strain ATCC BAA-888 / DSM 13862 / ZAS-9)</name>
    <name type="common">Treponema azotonutricium</name>
    <dbReference type="NCBI Taxonomy" id="545695"/>
    <lineage>
        <taxon>Bacteria</taxon>
        <taxon>Pseudomonadati</taxon>
        <taxon>Spirochaetota</taxon>
        <taxon>Spirochaetia</taxon>
        <taxon>Spirochaetales</taxon>
        <taxon>Breznakiellaceae</taxon>
        <taxon>Leadbettera</taxon>
    </lineage>
</organism>
<evidence type="ECO:0008006" key="3">
    <source>
        <dbReference type="Google" id="ProtNLM"/>
    </source>
</evidence>
<dbReference type="Pfam" id="PF11187">
    <property type="entry name" value="Mbeg1-like"/>
    <property type="match status" value="1"/>
</dbReference>
<evidence type="ECO:0000313" key="2">
    <source>
        <dbReference type="Proteomes" id="UP000009222"/>
    </source>
</evidence>
<keyword evidence="2" id="KW-1185">Reference proteome</keyword>
<dbReference type="SUPFAM" id="SSF53474">
    <property type="entry name" value="alpha/beta-Hydrolases"/>
    <property type="match status" value="1"/>
</dbReference>
<dbReference type="Proteomes" id="UP000009222">
    <property type="component" value="Chromosome"/>
</dbReference>
<dbReference type="AlphaFoldDB" id="F5YES0"/>
<dbReference type="InterPro" id="IPR029058">
    <property type="entry name" value="AB_hydrolase_fold"/>
</dbReference>
<name>F5YES0_LEAAZ</name>
<sequence>MIFIISQKTKLHKTSFIRYNEHMANIFDYLSWRGDLDFSQAPFNPVDNIILTHLSYIPFDNIVPGLEDKKVITIAEAAESFARTIRHNPARFDNIMISKDDPALLSFMGGSKRYRNLGLAAYVNQIDTIQEKQFAALTVLTARKTPFVTYRGTDNTLVGWKEDFNMSFSKEVPAQGEAVRYLEDIAEKYNGPIRIGGHSKGGNLAVYAASFCSKKVQKHICEIYNNDAPGFGPDIIKKDGYQAIKEKIFSFVPETSIIGMLFEHETNYTVVKSVQIGLLQHDVYSWEVAYNDVVRLDEVNKESRFIDRTIKEWLSSLDNKQREGFTEALFTILGSTEASSFPELGTGWLKNTAAMIQSLTSIDETSRDMLFKTIGALLGAAKNNIHTLLPPQKKKKKRAL</sequence>
<dbReference type="InterPro" id="IPR024499">
    <property type="entry name" value="Mbeg1-like"/>
</dbReference>
<dbReference type="eggNOG" id="COG0400">
    <property type="taxonomic scope" value="Bacteria"/>
</dbReference>
<evidence type="ECO:0000313" key="1">
    <source>
        <dbReference type="EMBL" id="AEF81978.1"/>
    </source>
</evidence>
<reference evidence="1 2" key="2">
    <citation type="journal article" date="2011" name="ISME J.">
        <title>RNA-seq reveals cooperative metabolic interactions between two termite-gut spirochete species in co-culture.</title>
        <authorList>
            <person name="Rosenthal A.Z."/>
            <person name="Matson E.G."/>
            <person name="Eldar A."/>
            <person name="Leadbetter J.R."/>
        </authorList>
    </citation>
    <scope>NUCLEOTIDE SEQUENCE [LARGE SCALE GENOMIC DNA]</scope>
    <source>
        <strain evidence="2">ATCC BAA-888 / DSM 13862 / ZAS-9</strain>
    </source>
</reference>
<dbReference type="InParanoid" id="F5YES0"/>
<gene>
    <name evidence="1" type="ordered locus">TREAZ_1436</name>
</gene>
<protein>
    <recommendedName>
        <fullName evidence="3">DUF2974 domain-containing protein</fullName>
    </recommendedName>
</protein>
<dbReference type="KEGG" id="taz:TREAZ_1436"/>
<proteinExistence type="predicted"/>
<dbReference type="HOGENOM" id="CLU_043142_2_0_12"/>